<dbReference type="Proteomes" id="UP000184304">
    <property type="component" value="Unassembled WGS sequence"/>
</dbReference>
<accession>A0A1L9MY51</accession>
<dbReference type="VEuPathDB" id="FungiDB:ASPTUDRAFT_45296"/>
<organism evidence="1 2">
    <name type="scientific">Aspergillus tubingensis (strain CBS 134.48)</name>
    <dbReference type="NCBI Taxonomy" id="767770"/>
    <lineage>
        <taxon>Eukaryota</taxon>
        <taxon>Fungi</taxon>
        <taxon>Dikarya</taxon>
        <taxon>Ascomycota</taxon>
        <taxon>Pezizomycotina</taxon>
        <taxon>Eurotiomycetes</taxon>
        <taxon>Eurotiomycetidae</taxon>
        <taxon>Eurotiales</taxon>
        <taxon>Aspergillaceae</taxon>
        <taxon>Aspergillus</taxon>
        <taxon>Aspergillus subgen. Circumdati</taxon>
    </lineage>
</organism>
<gene>
    <name evidence="1" type="ORF">ASPTUDRAFT_45296</name>
</gene>
<protein>
    <submittedName>
        <fullName evidence="1">Uncharacterized protein</fullName>
    </submittedName>
</protein>
<dbReference type="EMBL" id="KV878205">
    <property type="protein sequence ID" value="OJI81953.1"/>
    <property type="molecule type" value="Genomic_DNA"/>
</dbReference>
<reference evidence="2" key="1">
    <citation type="journal article" date="2017" name="Genome Biol.">
        <title>Comparative genomics reveals high biological diversity and specific adaptations in the industrially and medically important fungal genus Aspergillus.</title>
        <authorList>
            <person name="de Vries R.P."/>
            <person name="Riley R."/>
            <person name="Wiebenga A."/>
            <person name="Aguilar-Osorio G."/>
            <person name="Amillis S."/>
            <person name="Uchima C.A."/>
            <person name="Anderluh G."/>
            <person name="Asadollahi M."/>
            <person name="Askin M."/>
            <person name="Barry K."/>
            <person name="Battaglia E."/>
            <person name="Bayram O."/>
            <person name="Benocci T."/>
            <person name="Braus-Stromeyer S.A."/>
            <person name="Caldana C."/>
            <person name="Canovas D."/>
            <person name="Cerqueira G.C."/>
            <person name="Chen F."/>
            <person name="Chen W."/>
            <person name="Choi C."/>
            <person name="Clum A."/>
            <person name="Dos Santos R.A."/>
            <person name="Damasio A.R."/>
            <person name="Diallinas G."/>
            <person name="Emri T."/>
            <person name="Fekete E."/>
            <person name="Flipphi M."/>
            <person name="Freyberg S."/>
            <person name="Gallo A."/>
            <person name="Gournas C."/>
            <person name="Habgood R."/>
            <person name="Hainaut M."/>
            <person name="Harispe M.L."/>
            <person name="Henrissat B."/>
            <person name="Hilden K.S."/>
            <person name="Hope R."/>
            <person name="Hossain A."/>
            <person name="Karabika E."/>
            <person name="Karaffa L."/>
            <person name="Karanyi Z."/>
            <person name="Krasevec N."/>
            <person name="Kuo A."/>
            <person name="Kusch H."/>
            <person name="LaButti K."/>
            <person name="Lagendijk E.L."/>
            <person name="Lapidus A."/>
            <person name="Levasseur A."/>
            <person name="Lindquist E."/>
            <person name="Lipzen A."/>
            <person name="Logrieco A.F."/>
            <person name="MacCabe A."/>
            <person name="Maekelae M.R."/>
            <person name="Malavazi I."/>
            <person name="Melin P."/>
            <person name="Meyer V."/>
            <person name="Mielnichuk N."/>
            <person name="Miskei M."/>
            <person name="Molnar A.P."/>
            <person name="Mule G."/>
            <person name="Ngan C.Y."/>
            <person name="Orejas M."/>
            <person name="Orosz E."/>
            <person name="Ouedraogo J.P."/>
            <person name="Overkamp K.M."/>
            <person name="Park H.-S."/>
            <person name="Perrone G."/>
            <person name="Piumi F."/>
            <person name="Punt P.J."/>
            <person name="Ram A.F."/>
            <person name="Ramon A."/>
            <person name="Rauscher S."/>
            <person name="Record E."/>
            <person name="Riano-Pachon D.M."/>
            <person name="Robert V."/>
            <person name="Roehrig J."/>
            <person name="Ruller R."/>
            <person name="Salamov A."/>
            <person name="Salih N.S."/>
            <person name="Samson R.A."/>
            <person name="Sandor E."/>
            <person name="Sanguinetti M."/>
            <person name="Schuetze T."/>
            <person name="Sepcic K."/>
            <person name="Shelest E."/>
            <person name="Sherlock G."/>
            <person name="Sophianopoulou V."/>
            <person name="Squina F.M."/>
            <person name="Sun H."/>
            <person name="Susca A."/>
            <person name="Todd R.B."/>
            <person name="Tsang A."/>
            <person name="Unkles S.E."/>
            <person name="van de Wiele N."/>
            <person name="van Rossen-Uffink D."/>
            <person name="Oliveira J.V."/>
            <person name="Vesth T.C."/>
            <person name="Visser J."/>
            <person name="Yu J.-H."/>
            <person name="Zhou M."/>
            <person name="Andersen M.R."/>
            <person name="Archer D.B."/>
            <person name="Baker S.E."/>
            <person name="Benoit I."/>
            <person name="Brakhage A.A."/>
            <person name="Braus G.H."/>
            <person name="Fischer R."/>
            <person name="Frisvad J.C."/>
            <person name="Goldman G.H."/>
            <person name="Houbraken J."/>
            <person name="Oakley B."/>
            <person name="Pocsi I."/>
            <person name="Scazzocchio C."/>
            <person name="Seiboth B."/>
            <person name="vanKuyk P.A."/>
            <person name="Wortman J."/>
            <person name="Dyer P.S."/>
            <person name="Grigoriev I.V."/>
        </authorList>
    </citation>
    <scope>NUCLEOTIDE SEQUENCE [LARGE SCALE GENOMIC DNA]</scope>
    <source>
        <strain evidence="2">CBS 134.48</strain>
    </source>
</reference>
<name>A0A1L9MY51_ASPTC</name>
<evidence type="ECO:0000313" key="2">
    <source>
        <dbReference type="Proteomes" id="UP000184304"/>
    </source>
</evidence>
<sequence>MMQKRWERFFLLACLLACLLAYFSRCRTGLLLTVGIDCYQGIYFDSEVSPVSVVIWGPLI</sequence>
<keyword evidence="2" id="KW-1185">Reference proteome</keyword>
<proteinExistence type="predicted"/>
<evidence type="ECO:0000313" key="1">
    <source>
        <dbReference type="EMBL" id="OJI81953.1"/>
    </source>
</evidence>
<dbReference type="AlphaFoldDB" id="A0A1L9MY51"/>